<feature type="compositionally biased region" description="Acidic residues" evidence="7">
    <location>
        <begin position="438"/>
        <end position="456"/>
    </location>
</feature>
<protein>
    <recommendedName>
        <fullName evidence="4">Translation initiation factor eIF2B subunit epsilon</fullName>
    </recommendedName>
    <alternativeName>
        <fullName evidence="5">eIF2B GDP-GTP exchange factor subunit epsilon</fullName>
    </alternativeName>
</protein>
<evidence type="ECO:0000256" key="3">
    <source>
        <dbReference type="ARBA" id="ARBA00022490"/>
    </source>
</evidence>
<dbReference type="InterPro" id="IPR044123">
    <property type="entry name" value="W2_eIF2B_epsilon"/>
</dbReference>
<dbReference type="InterPro" id="IPR035543">
    <property type="entry name" value="eIF-2B_epsilon_N"/>
</dbReference>
<dbReference type="GO" id="GO:0031369">
    <property type="term" value="F:translation initiation factor binding"/>
    <property type="evidence" value="ECO:0007669"/>
    <property type="project" value="InterPro"/>
</dbReference>
<dbReference type="SUPFAM" id="SSF53448">
    <property type="entry name" value="Nucleotide-diphospho-sugar transferases"/>
    <property type="match status" value="1"/>
</dbReference>
<comment type="subunit">
    <text evidence="6">Component of the translation initiation factor 2B (eIF2B) complex which is a heterodecamer of two sets of five different subunits: alpha, beta, gamma, delta and epsilon. Subunits alpha, beta and delta comprise a regulatory subcomplex and subunits epsilon and gamma comprise a catalytic subcomplex. Within the complex, the hexameric regulatory complex resides at the center, with the two heterodimeric catalytic subcomplexes bound on opposite sides.</text>
</comment>
<dbReference type="FunFam" id="3.90.550.10:FF:000066">
    <property type="entry name" value="Translation initiation factor eIF-2B subunit epsilon"/>
    <property type="match status" value="1"/>
</dbReference>
<keyword evidence="9" id="KW-0808">Transferase</keyword>
<dbReference type="OMA" id="LAQSCKI"/>
<comment type="similarity">
    <text evidence="2">Belongs to the eIF-2B gamma/epsilon subunits family.</text>
</comment>
<feature type="compositionally biased region" description="Polar residues" evidence="7">
    <location>
        <begin position="524"/>
        <end position="534"/>
    </location>
</feature>
<dbReference type="Gene3D" id="3.90.550.10">
    <property type="entry name" value="Spore Coat Polysaccharide Biosynthesis Protein SpsA, Chain A"/>
    <property type="match status" value="1"/>
</dbReference>
<feature type="compositionally biased region" description="Acidic residues" evidence="7">
    <location>
        <begin position="496"/>
        <end position="517"/>
    </location>
</feature>
<dbReference type="InParanoid" id="A0A151ZRU9"/>
<evidence type="ECO:0000256" key="6">
    <source>
        <dbReference type="ARBA" id="ARBA00046432"/>
    </source>
</evidence>
<evidence type="ECO:0000256" key="7">
    <source>
        <dbReference type="SAM" id="MobiDB-lite"/>
    </source>
</evidence>
<dbReference type="Gene3D" id="2.160.10.10">
    <property type="entry name" value="Hexapeptide repeat proteins"/>
    <property type="match status" value="1"/>
</dbReference>
<feature type="region of interest" description="Disordered" evidence="7">
    <location>
        <begin position="496"/>
        <end position="538"/>
    </location>
</feature>
<dbReference type="GO" id="GO:0003743">
    <property type="term" value="F:translation initiation factor activity"/>
    <property type="evidence" value="ECO:0007669"/>
    <property type="project" value="TreeGrafter"/>
</dbReference>
<dbReference type="EMBL" id="LODT01000021">
    <property type="protein sequence ID" value="KYQ96662.1"/>
    <property type="molecule type" value="Genomic_DNA"/>
</dbReference>
<evidence type="ECO:0000313" key="9">
    <source>
        <dbReference type="EMBL" id="KYQ96662.1"/>
    </source>
</evidence>
<evidence type="ECO:0000313" key="10">
    <source>
        <dbReference type="Proteomes" id="UP000076078"/>
    </source>
</evidence>
<dbReference type="InterPro" id="IPR029044">
    <property type="entry name" value="Nucleotide-diphossugar_trans"/>
</dbReference>
<accession>A0A151ZRU9</accession>
<dbReference type="GO" id="GO:0005829">
    <property type="term" value="C:cytosol"/>
    <property type="evidence" value="ECO:0007669"/>
    <property type="project" value="UniProtKB-SubCell"/>
</dbReference>
<feature type="region of interest" description="Disordered" evidence="7">
    <location>
        <begin position="432"/>
        <end position="464"/>
    </location>
</feature>
<dbReference type="SUPFAM" id="SSF48371">
    <property type="entry name" value="ARM repeat"/>
    <property type="match status" value="1"/>
</dbReference>
<keyword evidence="10" id="KW-1185">Reference proteome</keyword>
<dbReference type="AlphaFoldDB" id="A0A151ZRU9"/>
<dbReference type="InterPro" id="IPR056764">
    <property type="entry name" value="LbH_EIF2B3/5"/>
</dbReference>
<dbReference type="FunCoup" id="A0A151ZRU9">
    <property type="interactions" value="550"/>
</dbReference>
<name>A0A151ZRU9_TIELA</name>
<dbReference type="Pfam" id="PF25084">
    <property type="entry name" value="LbH_EIF2B"/>
    <property type="match status" value="1"/>
</dbReference>
<dbReference type="CDD" id="cd04197">
    <property type="entry name" value="eIF-2B_epsilon_N"/>
    <property type="match status" value="1"/>
</dbReference>
<dbReference type="GO" id="GO:0005085">
    <property type="term" value="F:guanyl-nucleotide exchange factor activity"/>
    <property type="evidence" value="ECO:0007669"/>
    <property type="project" value="InterPro"/>
</dbReference>
<gene>
    <name evidence="9" type="ORF">DLAC_03948</name>
</gene>
<proteinExistence type="inferred from homology"/>
<organism evidence="9 10">
    <name type="scientific">Tieghemostelium lacteum</name>
    <name type="common">Slime mold</name>
    <name type="synonym">Dictyostelium lacteum</name>
    <dbReference type="NCBI Taxonomy" id="361077"/>
    <lineage>
        <taxon>Eukaryota</taxon>
        <taxon>Amoebozoa</taxon>
        <taxon>Evosea</taxon>
        <taxon>Eumycetozoa</taxon>
        <taxon>Dictyostelia</taxon>
        <taxon>Dictyosteliales</taxon>
        <taxon>Raperosteliaceae</taxon>
        <taxon>Tieghemostelium</taxon>
    </lineage>
</organism>
<dbReference type="PROSITE" id="PS51363">
    <property type="entry name" value="W2"/>
    <property type="match status" value="1"/>
</dbReference>
<dbReference type="InterPro" id="IPR016024">
    <property type="entry name" value="ARM-type_fold"/>
</dbReference>
<dbReference type="STRING" id="361077.A0A151ZRU9"/>
<dbReference type="Gene3D" id="1.25.40.180">
    <property type="match status" value="1"/>
</dbReference>
<dbReference type="InterPro" id="IPR051956">
    <property type="entry name" value="eIF2B_epsilon"/>
</dbReference>
<evidence type="ECO:0000256" key="5">
    <source>
        <dbReference type="ARBA" id="ARBA00044345"/>
    </source>
</evidence>
<comment type="subcellular location">
    <subcellularLocation>
        <location evidence="1">Cytoplasm</location>
        <location evidence="1">Cytosol</location>
    </subcellularLocation>
</comment>
<dbReference type="PANTHER" id="PTHR45887">
    <property type="entry name" value="TRANSLATION INITIATION FACTOR EIF-2B SUBUNIT EPSILON"/>
    <property type="match status" value="1"/>
</dbReference>
<dbReference type="SMART" id="SM00515">
    <property type="entry name" value="eIF5C"/>
    <property type="match status" value="1"/>
</dbReference>
<feature type="region of interest" description="Disordered" evidence="7">
    <location>
        <begin position="695"/>
        <end position="717"/>
    </location>
</feature>
<dbReference type="PANTHER" id="PTHR45887:SF1">
    <property type="entry name" value="TRANSLATION INITIATION FACTOR EIF-2B SUBUNIT EPSILON"/>
    <property type="match status" value="1"/>
</dbReference>
<keyword evidence="3" id="KW-0963">Cytoplasm</keyword>
<evidence type="ECO:0000259" key="8">
    <source>
        <dbReference type="PROSITE" id="PS51363"/>
    </source>
</evidence>
<feature type="domain" description="W2" evidence="8">
    <location>
        <begin position="532"/>
        <end position="701"/>
    </location>
</feature>
<evidence type="ECO:0000256" key="4">
    <source>
        <dbReference type="ARBA" id="ARBA00044144"/>
    </source>
</evidence>
<dbReference type="CDD" id="cd11558">
    <property type="entry name" value="W2_eIF2B_epsilon"/>
    <property type="match status" value="1"/>
</dbReference>
<reference evidence="9 10" key="1">
    <citation type="submission" date="2015-12" db="EMBL/GenBank/DDBJ databases">
        <title>Dictyostelia acquired genes for synthesis and detection of signals that induce cell-type specialization by lateral gene transfer from prokaryotes.</title>
        <authorList>
            <person name="Gloeckner G."/>
            <person name="Schaap P."/>
        </authorList>
    </citation>
    <scope>NUCLEOTIDE SEQUENCE [LARGE SCALE GENOMIC DNA]</scope>
    <source>
        <strain evidence="9 10">TK</strain>
    </source>
</reference>
<dbReference type="InterPro" id="IPR003307">
    <property type="entry name" value="W2_domain"/>
</dbReference>
<dbReference type="Pfam" id="PF00483">
    <property type="entry name" value="NTP_transferase"/>
    <property type="match status" value="1"/>
</dbReference>
<evidence type="ECO:0000256" key="1">
    <source>
        <dbReference type="ARBA" id="ARBA00004514"/>
    </source>
</evidence>
<dbReference type="InterPro" id="IPR005835">
    <property type="entry name" value="NTP_transferase_dom"/>
</dbReference>
<comment type="caution">
    <text evidence="9">The sequence shown here is derived from an EMBL/GenBank/DDBJ whole genome shotgun (WGS) entry which is preliminary data.</text>
</comment>
<dbReference type="Proteomes" id="UP000076078">
    <property type="component" value="Unassembled WGS sequence"/>
</dbReference>
<dbReference type="OrthoDB" id="424572at2759"/>
<dbReference type="GO" id="GO:0016740">
    <property type="term" value="F:transferase activity"/>
    <property type="evidence" value="ECO:0007669"/>
    <property type="project" value="UniProtKB-KW"/>
</dbReference>
<dbReference type="GO" id="GO:0005851">
    <property type="term" value="C:eukaryotic translation initiation factor 2B complex"/>
    <property type="evidence" value="ECO:0007669"/>
    <property type="project" value="TreeGrafter"/>
</dbReference>
<evidence type="ECO:0000256" key="2">
    <source>
        <dbReference type="ARBA" id="ARBA00007878"/>
    </source>
</evidence>
<dbReference type="Pfam" id="PF02020">
    <property type="entry name" value="W2"/>
    <property type="match status" value="1"/>
</dbReference>
<sequence>MGVDKKKSSNHGSSQMNLDIKREEVLRAIVLGDSFDRKFAPVTLEKPRTLLPLVNIPLLDYTLEFLTAGGIEEIYIVCTCHAEQIKEYVETSRWSNFKVFILLEPGCNSVGEVLRACHDSQLFQSDFVLISGDVISNMDLSKALKVHKERREKDKNAIMTMVFKQASPTHRTRSKQDDTVIGWDQQTSELVYYGNSHSTNRIALSIENIFSKHQQVQLRYDLIDCHIDICSPEVLALFHDNFDFLDIRKDFIPDLLSNELLEHQLHTYVLQGEYAARVKDLRTYHSVSKDIIHRWTFPMVPDNNFMCNSTYSLYRQMIYKEKMVKMIGNCKLGEETVIGKGCELGDGSVITHSVLGRNCIIGRNVQLHGCYLWDGVVVQDNAIVRNSLLCDGSLVCNGAVIEKGSIISFGVIIGQGLHVEKFSKFTLYTPHKSLNDSTENDDEDEDDDESSDEENEDNQKPDEEKQFANATVQCDMGPGGKGKKWIIKNEKYNEIIDDTDMESDDTNDDLDESDSSADDGPTCNLKSTKNSGGQPKTFHDEVQATVRRAIKEKHSLDNLHIEIRSLRLAYVKESLDCVLTIFPVLLEIPDIQSKTQKEISVQLSKNIEEYSSVIKKFSLNTESQVDFIFAIQDFCDENTKYQPLFKNILFGFYQKGALVEQAIINWSDETKSDQTADKSYLEKCQDFIDWLLNASEEEDDSDEESEEESEEETDESD</sequence>